<sequence>MVIGTSNARTIALEACIEGLKTQVRKPKYNVIGLTETKRYCPLHTVLETGEELFLVKCDSRGVSGVGVFVNTHLAMNTDLCSTLICAQRQPSTLKLNNPNRTLAIRKMWLDLSSHHLRCLRTNSKLQRRGVLGVLYGSGEDHRADHTFFKVTVGDFNAKIGPRRAAEELHIGTHGIEWNEQGEILFEFIMSTHTIHGNS</sequence>
<dbReference type="InterPro" id="IPR036691">
    <property type="entry name" value="Endo/exonu/phosph_ase_sf"/>
</dbReference>
<name>A0A7I4Z1Q9_HAECO</name>
<organism evidence="1 2">
    <name type="scientific">Haemonchus contortus</name>
    <name type="common">Barber pole worm</name>
    <dbReference type="NCBI Taxonomy" id="6289"/>
    <lineage>
        <taxon>Eukaryota</taxon>
        <taxon>Metazoa</taxon>
        <taxon>Ecdysozoa</taxon>
        <taxon>Nematoda</taxon>
        <taxon>Chromadorea</taxon>
        <taxon>Rhabditida</taxon>
        <taxon>Rhabditina</taxon>
        <taxon>Rhabditomorpha</taxon>
        <taxon>Strongyloidea</taxon>
        <taxon>Trichostrongylidae</taxon>
        <taxon>Haemonchus</taxon>
    </lineage>
</organism>
<evidence type="ECO:0000313" key="1">
    <source>
        <dbReference type="Proteomes" id="UP000025227"/>
    </source>
</evidence>
<dbReference type="Proteomes" id="UP000025227">
    <property type="component" value="Unplaced"/>
</dbReference>
<dbReference type="AlphaFoldDB" id="A0A7I4Z1Q9"/>
<protein>
    <submittedName>
        <fullName evidence="2">Craniofacial development protein 2-like</fullName>
    </submittedName>
</protein>
<accession>A0A7I4Z1Q9</accession>
<keyword evidence="1" id="KW-1185">Reference proteome</keyword>
<reference evidence="2" key="1">
    <citation type="submission" date="2020-12" db="UniProtKB">
        <authorList>
            <consortium name="WormBaseParasite"/>
        </authorList>
    </citation>
    <scope>IDENTIFICATION</scope>
    <source>
        <strain evidence="2">MHco3</strain>
    </source>
</reference>
<dbReference type="SUPFAM" id="SSF56219">
    <property type="entry name" value="DNase I-like"/>
    <property type="match status" value="1"/>
</dbReference>
<evidence type="ECO:0000313" key="2">
    <source>
        <dbReference type="WBParaSite" id="HCON_00174570-00001"/>
    </source>
</evidence>
<dbReference type="WBParaSite" id="HCON_00174570-00001">
    <property type="protein sequence ID" value="HCON_00174570-00001"/>
    <property type="gene ID" value="HCON_00174570"/>
</dbReference>
<proteinExistence type="predicted"/>